<feature type="binding site" evidence="2">
    <location>
        <position position="72"/>
    </location>
    <ligand>
        <name>substrate</name>
    </ligand>
</feature>
<accession>A0A1D3ULU4</accession>
<feature type="binding site" evidence="2">
    <location>
        <position position="189"/>
    </location>
    <ligand>
        <name>substrate</name>
    </ligand>
</feature>
<dbReference type="GO" id="GO:0000287">
    <property type="term" value="F:magnesium ion binding"/>
    <property type="evidence" value="ECO:0007669"/>
    <property type="project" value="UniProtKB-UniRule"/>
</dbReference>
<dbReference type="SUPFAM" id="SSF64005">
    <property type="entry name" value="Undecaprenyl diphosphate synthase"/>
    <property type="match status" value="1"/>
</dbReference>
<dbReference type="NCBIfam" id="NF011405">
    <property type="entry name" value="PRK14830.1"/>
    <property type="match status" value="1"/>
</dbReference>
<evidence type="ECO:0000313" key="4">
    <source>
        <dbReference type="Proteomes" id="UP000182057"/>
    </source>
</evidence>
<evidence type="ECO:0000256" key="2">
    <source>
        <dbReference type="HAMAP-Rule" id="MF_01139"/>
    </source>
</evidence>
<gene>
    <name evidence="3" type="primary">uppS</name>
    <name evidence="3" type="ORF">TFUB20_01228</name>
</gene>
<dbReference type="InterPro" id="IPR001441">
    <property type="entry name" value="UPP_synth-like"/>
</dbReference>
<organism evidence="3 4">
    <name type="scientific">Tannerella forsythia</name>
    <name type="common">Bacteroides forsythus</name>
    <dbReference type="NCBI Taxonomy" id="28112"/>
    <lineage>
        <taxon>Bacteria</taxon>
        <taxon>Pseudomonadati</taxon>
        <taxon>Bacteroidota</taxon>
        <taxon>Bacteroidia</taxon>
        <taxon>Bacteroidales</taxon>
        <taxon>Tannerellaceae</taxon>
        <taxon>Tannerella</taxon>
    </lineage>
</organism>
<dbReference type="CDD" id="cd00475">
    <property type="entry name" value="Cis_IPPS"/>
    <property type="match status" value="1"/>
</dbReference>
<feature type="active site" evidence="2">
    <location>
        <position position="21"/>
    </location>
</feature>
<feature type="binding site" evidence="2">
    <location>
        <position position="21"/>
    </location>
    <ligand>
        <name>Mg(2+)</name>
        <dbReference type="ChEBI" id="CHEBI:18420"/>
    </ligand>
</feature>
<dbReference type="GO" id="GO:0016094">
    <property type="term" value="P:polyprenol biosynthetic process"/>
    <property type="evidence" value="ECO:0007669"/>
    <property type="project" value="TreeGrafter"/>
</dbReference>
<comment type="function">
    <text evidence="2">Catalyzes the condensation of isopentenyl diphosphate (IPP) with allylic pyrophosphates generating different type of terpenoids.</text>
</comment>
<dbReference type="PANTHER" id="PTHR10291">
    <property type="entry name" value="DEHYDRODOLICHYL DIPHOSPHATE SYNTHASE FAMILY MEMBER"/>
    <property type="match status" value="1"/>
</dbReference>
<feature type="binding site" evidence="2">
    <location>
        <begin position="195"/>
        <end position="197"/>
    </location>
    <ligand>
        <name>substrate</name>
    </ligand>
</feature>
<proteinExistence type="inferred from homology"/>
<feature type="binding site" evidence="2">
    <location>
        <position position="208"/>
    </location>
    <ligand>
        <name>Mg(2+)</name>
        <dbReference type="ChEBI" id="CHEBI:18420"/>
    </ligand>
</feature>
<dbReference type="EC" id="2.5.1.-" evidence="2"/>
<keyword evidence="2" id="KW-0460">Magnesium</keyword>
<feature type="active site" description="Proton acceptor" evidence="2">
    <location>
        <position position="69"/>
    </location>
</feature>
<dbReference type="Pfam" id="PF01255">
    <property type="entry name" value="Prenyltransf"/>
    <property type="match status" value="1"/>
</dbReference>
<dbReference type="InterPro" id="IPR036424">
    <property type="entry name" value="UPP_synth-like_sf"/>
</dbReference>
<dbReference type="InterPro" id="IPR018520">
    <property type="entry name" value="UPP_synth-like_CS"/>
</dbReference>
<feature type="binding site" evidence="2">
    <location>
        <position position="26"/>
    </location>
    <ligand>
        <name>substrate</name>
    </ligand>
</feature>
<comment type="cofactor">
    <cofactor evidence="2">
        <name>Mg(2+)</name>
        <dbReference type="ChEBI" id="CHEBI:18420"/>
    </cofactor>
    <text evidence="2">Binds 2 magnesium ions per subunit.</text>
</comment>
<dbReference type="HAMAP" id="MF_01139">
    <property type="entry name" value="ISPT"/>
    <property type="match status" value="1"/>
</dbReference>
<comment type="similarity">
    <text evidence="2">Belongs to the UPP synthase family.</text>
</comment>
<dbReference type="EMBL" id="FMMM01000048">
    <property type="protein sequence ID" value="SCQ21018.1"/>
    <property type="molecule type" value="Genomic_DNA"/>
</dbReference>
<dbReference type="PROSITE" id="PS01066">
    <property type="entry name" value="UPP_SYNTHASE"/>
    <property type="match status" value="1"/>
</dbReference>
<dbReference type="Proteomes" id="UP000182057">
    <property type="component" value="Unassembled WGS sequence"/>
</dbReference>
<keyword evidence="1 2" id="KW-0808">Transferase</keyword>
<dbReference type="FunFam" id="3.40.1180.10:FF:000001">
    <property type="entry name" value="(2E,6E)-farnesyl-diphosphate-specific ditrans,polycis-undecaprenyl-diphosphate synthase"/>
    <property type="match status" value="1"/>
</dbReference>
<evidence type="ECO:0000256" key="1">
    <source>
        <dbReference type="ARBA" id="ARBA00022679"/>
    </source>
</evidence>
<name>A0A1D3ULU4_TANFO</name>
<protein>
    <recommendedName>
        <fullName evidence="2">Isoprenyl transferase</fullName>
        <ecNumber evidence="2">2.5.1.-</ecNumber>
    </recommendedName>
</protein>
<feature type="binding site" evidence="2">
    <location>
        <begin position="66"/>
        <end position="68"/>
    </location>
    <ligand>
        <name>substrate</name>
    </ligand>
</feature>
<dbReference type="RefSeq" id="WP_074449755.1">
    <property type="nucleotide sequence ID" value="NZ_FMMM01000048.1"/>
</dbReference>
<feature type="binding site" evidence="2">
    <location>
        <begin position="22"/>
        <end position="25"/>
    </location>
    <ligand>
        <name>substrate</name>
    </ligand>
</feature>
<sequence length="248" mass="28666">MSVIEQIDRDRLPQHVAIIMDGNGRWAKERGKDRSEGHREGVVSVRKVVEAATTLGLRYLTVYTFSMENWDRPEAEVHALMGLMVAAIHRETPDLMKNNVRLMAIGDLDRLPHDVRTTLCECLRQTSVNTGTTLVLALSYSSRWEILHAVKALTEEAACGQLRAEEVTEELFASRLTTRDIPDPDLLIRTGGEQRISNFLLWQLSYAELYFTEIYWPDFREEEFYQAIRSYQQRERRFGKTSDQLNQS</sequence>
<dbReference type="OrthoDB" id="4191603at2"/>
<evidence type="ECO:0000313" key="3">
    <source>
        <dbReference type="EMBL" id="SCQ21018.1"/>
    </source>
</evidence>
<reference evidence="3 4" key="1">
    <citation type="submission" date="2016-09" db="EMBL/GenBank/DDBJ databases">
        <authorList>
            <person name="Capua I."/>
            <person name="De Benedictis P."/>
            <person name="Joannis T."/>
            <person name="Lombin L.H."/>
            <person name="Cattoli G."/>
        </authorList>
    </citation>
    <scope>NUCLEOTIDE SEQUENCE [LARGE SCALE GENOMIC DNA]</scope>
    <source>
        <strain evidence="3 4">UB20</strain>
    </source>
</reference>
<dbReference type="AlphaFoldDB" id="A0A1D3ULU4"/>
<dbReference type="PANTHER" id="PTHR10291:SF0">
    <property type="entry name" value="DEHYDRODOLICHYL DIPHOSPHATE SYNTHASE 2"/>
    <property type="match status" value="1"/>
</dbReference>
<feature type="binding site" evidence="2">
    <location>
        <position position="38"/>
    </location>
    <ligand>
        <name>substrate</name>
    </ligand>
</feature>
<dbReference type="GO" id="GO:0045547">
    <property type="term" value="F:ditrans,polycis-polyprenyl diphosphate synthase [(2E,6E)-farnesyl diphosphate specific] activity"/>
    <property type="evidence" value="ECO:0007669"/>
    <property type="project" value="TreeGrafter"/>
</dbReference>
<dbReference type="Gene3D" id="3.40.1180.10">
    <property type="entry name" value="Decaprenyl diphosphate synthase-like"/>
    <property type="match status" value="1"/>
</dbReference>
<feature type="binding site" evidence="2">
    <location>
        <position position="70"/>
    </location>
    <ligand>
        <name>substrate</name>
    </ligand>
</feature>
<feature type="binding site" evidence="2">
    <location>
        <position position="34"/>
    </location>
    <ligand>
        <name>substrate</name>
    </ligand>
</feature>
<keyword evidence="2" id="KW-0479">Metal-binding</keyword>
<dbReference type="NCBIfam" id="TIGR00055">
    <property type="entry name" value="uppS"/>
    <property type="match status" value="1"/>
</dbReference>
<comment type="subunit">
    <text evidence="2">Homodimer.</text>
</comment>